<dbReference type="Proteomes" id="UP000294546">
    <property type="component" value="Unassembled WGS sequence"/>
</dbReference>
<dbReference type="EMBL" id="SMFU01000008">
    <property type="protein sequence ID" value="TCK07169.1"/>
    <property type="molecule type" value="Genomic_DNA"/>
</dbReference>
<keyword evidence="3" id="KW-1185">Reference proteome</keyword>
<dbReference type="SUPFAM" id="SSF75304">
    <property type="entry name" value="Amidase signature (AS) enzymes"/>
    <property type="match status" value="1"/>
</dbReference>
<organism evidence="2 3">
    <name type="scientific">Marinobacterium mangrovicola</name>
    <dbReference type="NCBI Taxonomy" id="1476959"/>
    <lineage>
        <taxon>Bacteria</taxon>
        <taxon>Pseudomonadati</taxon>
        <taxon>Pseudomonadota</taxon>
        <taxon>Gammaproteobacteria</taxon>
        <taxon>Oceanospirillales</taxon>
        <taxon>Oceanospirillaceae</taxon>
        <taxon>Marinobacterium</taxon>
    </lineage>
</organism>
<evidence type="ECO:0000259" key="1">
    <source>
        <dbReference type="Pfam" id="PF01425"/>
    </source>
</evidence>
<dbReference type="AlphaFoldDB" id="A0A4R1GLY2"/>
<proteinExistence type="predicted"/>
<accession>A0A4R1GLY2</accession>
<gene>
    <name evidence="2" type="ORF">CLV83_2027</name>
</gene>
<dbReference type="InterPro" id="IPR023631">
    <property type="entry name" value="Amidase_dom"/>
</dbReference>
<dbReference type="PANTHER" id="PTHR46310:SF7">
    <property type="entry name" value="AMIDASE 1"/>
    <property type="match status" value="1"/>
</dbReference>
<dbReference type="RefSeq" id="WP_132291305.1">
    <property type="nucleotide sequence ID" value="NZ_SMFU01000008.1"/>
</dbReference>
<sequence>MQLTTGFIENDPVERLPQGSGLLDGLVFASKDIFELKGHITGLGQPQWRATHAPATADAPVITTLLDAGAHLIGKTHTDELCYSIAGQNAHDGTPPNPALPGAIPGGSSSGSVSVTAAGLVDFAIGSDTGGSVRIPASYCGVYGIRPTHAAISSEGAAPLAPGFDTLGWFARDIETLSKVGKVLLPKDADSFEFSRVRGITDVYSNVEPVLLTQLQERLDANKLLTQIDAITLGELDRFPSLFRVVQGYQAWQAYGEWIEATRPDFGPGIRERFEAASKISRDEYATALAAADALRNEVRSLFDNNTVWCMPTAPGHAPAIDASPEEVDATRTRTMRMNAIAGIAGLPQISLPLLHDGTGPVGLSLIGPAGSDRALLNLAAELDAGWNNHK</sequence>
<feature type="domain" description="Amidase" evidence="1">
    <location>
        <begin position="263"/>
        <end position="377"/>
    </location>
</feature>
<dbReference type="NCBIfam" id="NF006169">
    <property type="entry name" value="PRK08310.1"/>
    <property type="match status" value="1"/>
</dbReference>
<feature type="domain" description="Amidase" evidence="1">
    <location>
        <begin position="20"/>
        <end position="196"/>
    </location>
</feature>
<dbReference type="Pfam" id="PF01425">
    <property type="entry name" value="Amidase"/>
    <property type="match status" value="2"/>
</dbReference>
<dbReference type="PANTHER" id="PTHR46310">
    <property type="entry name" value="AMIDASE 1"/>
    <property type="match status" value="1"/>
</dbReference>
<reference evidence="2 3" key="1">
    <citation type="submission" date="2019-03" db="EMBL/GenBank/DDBJ databases">
        <title>Genomic Encyclopedia of Archaeal and Bacterial Type Strains, Phase II (KMG-II): from individual species to whole genera.</title>
        <authorList>
            <person name="Goeker M."/>
        </authorList>
    </citation>
    <scope>NUCLEOTIDE SEQUENCE [LARGE SCALE GENOMIC DNA]</scope>
    <source>
        <strain evidence="2 3">DSM 27697</strain>
    </source>
</reference>
<dbReference type="InterPro" id="IPR036928">
    <property type="entry name" value="AS_sf"/>
</dbReference>
<name>A0A4R1GLY2_9GAMM</name>
<evidence type="ECO:0000313" key="3">
    <source>
        <dbReference type="Proteomes" id="UP000294546"/>
    </source>
</evidence>
<dbReference type="OrthoDB" id="8872210at2"/>
<comment type="caution">
    <text evidence="2">The sequence shown here is derived from an EMBL/GenBank/DDBJ whole genome shotgun (WGS) entry which is preliminary data.</text>
</comment>
<protein>
    <submittedName>
        <fullName evidence="2">Amidase</fullName>
    </submittedName>
</protein>
<dbReference type="Gene3D" id="3.90.1300.10">
    <property type="entry name" value="Amidase signature (AS) domain"/>
    <property type="match status" value="1"/>
</dbReference>
<evidence type="ECO:0000313" key="2">
    <source>
        <dbReference type="EMBL" id="TCK07169.1"/>
    </source>
</evidence>